<dbReference type="eggNOG" id="COG0790">
    <property type="taxonomic scope" value="Bacteria"/>
</dbReference>
<evidence type="ECO:0000313" key="10">
    <source>
        <dbReference type="EMBL" id="ETD23927.1"/>
    </source>
</evidence>
<dbReference type="SUPFAM" id="SSF81901">
    <property type="entry name" value="HCP-like"/>
    <property type="match status" value="1"/>
</dbReference>
<gene>
    <name evidence="10" type="ORF">HMPREF2086_00673</name>
</gene>
<comment type="similarity">
    <text evidence="2 9">Belongs to the hcp beta-lactamase family.</text>
</comment>
<dbReference type="OrthoDB" id="5329840at2"/>
<reference evidence="10 11" key="1">
    <citation type="journal article" date="2014" name="Genome Announc.">
        <title>Draft genome sequences of six enterohepatic helicobacter species isolated from humans and one from rhesus macaques.</title>
        <authorList>
            <person name="Shen Z."/>
            <person name="Sheh A."/>
            <person name="Young S.K."/>
            <person name="Abouelliel A."/>
            <person name="Ward D.V."/>
            <person name="Earl A.M."/>
            <person name="Fox J.G."/>
        </authorList>
    </citation>
    <scope>NUCLEOTIDE SEQUENCE [LARGE SCALE GENOMIC DNA]</scope>
    <source>
        <strain evidence="10 11">MIT 99-5501</strain>
    </source>
</reference>
<evidence type="ECO:0000256" key="3">
    <source>
        <dbReference type="ARBA" id="ARBA00012865"/>
    </source>
</evidence>
<dbReference type="AlphaFoldDB" id="V8CA14"/>
<sequence>MKRLVLMFGILAGVASVGECIEAENKISAEYIVGCIAEEYNKCQKIVNSGGIPPAYECEKSNMCTFGAIAFKVLGDKDKEAQYAEKIISLSPALLQRDLVVIAIRDIDANIAQSILGGTYFRLVEYYRAKNDGENFVRIAAEGCGKVVGMSEEYLPFLCNWTGVVLSEAKMYHEAQALFKKVCDLNLKSKFSEMLSSSGDGCFLLASLYMEGKGVRQDYVKKAELLKKGCDLDSSISCGALGESYLKGQGVVKNHSIAKRFFGKGCDLGSQEACNEYRKLNQTGGVQ</sequence>
<dbReference type="PATRIC" id="fig|1357400.3.peg.934"/>
<keyword evidence="4" id="KW-0677">Repeat</keyword>
<organism evidence="10 11">
    <name type="scientific">Helicobacter macacae MIT 99-5501</name>
    <dbReference type="NCBI Taxonomy" id="1357400"/>
    <lineage>
        <taxon>Bacteria</taxon>
        <taxon>Pseudomonadati</taxon>
        <taxon>Campylobacterota</taxon>
        <taxon>Epsilonproteobacteria</taxon>
        <taxon>Campylobacterales</taxon>
        <taxon>Helicobacteraceae</taxon>
        <taxon>Helicobacter</taxon>
    </lineage>
</organism>
<dbReference type="GO" id="GO:0046677">
    <property type="term" value="P:response to antibiotic"/>
    <property type="evidence" value="ECO:0007669"/>
    <property type="project" value="UniProtKB-KW"/>
</dbReference>
<comment type="subcellular location">
    <subcellularLocation>
        <location evidence="9">Secreted</location>
    </subcellularLocation>
</comment>
<comment type="catalytic activity">
    <reaction evidence="1 9">
        <text>a beta-lactam + H2O = a substituted beta-amino acid</text>
        <dbReference type="Rhea" id="RHEA:20401"/>
        <dbReference type="ChEBI" id="CHEBI:15377"/>
        <dbReference type="ChEBI" id="CHEBI:35627"/>
        <dbReference type="ChEBI" id="CHEBI:140347"/>
        <dbReference type="EC" id="3.5.2.6"/>
    </reaction>
</comment>
<evidence type="ECO:0000256" key="4">
    <source>
        <dbReference type="ARBA" id="ARBA00022737"/>
    </source>
</evidence>
<dbReference type="InterPro" id="IPR006597">
    <property type="entry name" value="Sel1-like"/>
</dbReference>
<name>V8CA14_9HELI</name>
<dbReference type="PANTHER" id="PTHR13891:SF1">
    <property type="entry name" value="CYTOCHROME C OXIDASE ASSEMBLY FACTOR 7"/>
    <property type="match status" value="1"/>
</dbReference>
<dbReference type="InterPro" id="IPR040239">
    <property type="entry name" value="HcpB-like"/>
</dbReference>
<dbReference type="SMART" id="SM00671">
    <property type="entry name" value="SEL1"/>
    <property type="match status" value="2"/>
</dbReference>
<dbReference type="EC" id="3.5.2.6" evidence="3 9"/>
<dbReference type="InterPro" id="IPR011990">
    <property type="entry name" value="TPR-like_helical_dom_sf"/>
</dbReference>
<dbReference type="Proteomes" id="UP000018731">
    <property type="component" value="Unassembled WGS sequence"/>
</dbReference>
<evidence type="ECO:0000256" key="2">
    <source>
        <dbReference type="ARBA" id="ARBA00008486"/>
    </source>
</evidence>
<keyword evidence="11" id="KW-1185">Reference proteome</keyword>
<comment type="function">
    <text evidence="9">Hydrolyzes 6-aminopenicillinic acid and 7-aminocephalosporanic acid (ACA) derivatives.</text>
</comment>
<protein>
    <recommendedName>
        <fullName evidence="3 9">Beta-lactamase</fullName>
        <ecNumber evidence="3 9">3.5.2.6</ecNumber>
    </recommendedName>
</protein>
<proteinExistence type="inferred from homology"/>
<keyword evidence="5 9" id="KW-0378">Hydrolase</keyword>
<evidence type="ECO:0000256" key="9">
    <source>
        <dbReference type="RuleBase" id="RU366075"/>
    </source>
</evidence>
<dbReference type="GO" id="GO:0008800">
    <property type="term" value="F:beta-lactamase activity"/>
    <property type="evidence" value="ECO:0007669"/>
    <property type="project" value="UniProtKB-UniRule"/>
</dbReference>
<comment type="caution">
    <text evidence="10">The sequence shown here is derived from an EMBL/GenBank/DDBJ whole genome shotgun (WGS) entry which is preliminary data.</text>
</comment>
<evidence type="ECO:0000256" key="1">
    <source>
        <dbReference type="ARBA" id="ARBA00001526"/>
    </source>
</evidence>
<dbReference type="GO" id="GO:0005576">
    <property type="term" value="C:extracellular region"/>
    <property type="evidence" value="ECO:0007669"/>
    <property type="project" value="UniProtKB-SubCell"/>
</dbReference>
<evidence type="ECO:0000256" key="7">
    <source>
        <dbReference type="ARBA" id="ARBA00023157"/>
    </source>
</evidence>
<evidence type="ECO:0000313" key="11">
    <source>
        <dbReference type="Proteomes" id="UP000018731"/>
    </source>
</evidence>
<dbReference type="STRING" id="1357400.HMPREF2086_00673"/>
<accession>V8CA14</accession>
<keyword evidence="8" id="KW-0046">Antibiotic resistance</keyword>
<dbReference type="HOGENOM" id="CLU_968992_0_0_7"/>
<dbReference type="EMBL" id="AZJI01000004">
    <property type="protein sequence ID" value="ETD23927.1"/>
    <property type="molecule type" value="Genomic_DNA"/>
</dbReference>
<dbReference type="Gene3D" id="1.25.40.10">
    <property type="entry name" value="Tetratricopeptide repeat domain"/>
    <property type="match status" value="1"/>
</dbReference>
<evidence type="ECO:0000256" key="8">
    <source>
        <dbReference type="ARBA" id="ARBA00023251"/>
    </source>
</evidence>
<keyword evidence="9" id="KW-0964">Secreted</keyword>
<keyword evidence="6" id="KW-0802">TPR repeat</keyword>
<keyword evidence="7" id="KW-1015">Disulfide bond</keyword>
<evidence type="ECO:0000256" key="5">
    <source>
        <dbReference type="ARBA" id="ARBA00022801"/>
    </source>
</evidence>
<dbReference type="PANTHER" id="PTHR13891">
    <property type="entry name" value="CYTOCHROME C OXIDASE ASSEMBLY FACTOR 7"/>
    <property type="match status" value="1"/>
</dbReference>
<evidence type="ECO:0000256" key="6">
    <source>
        <dbReference type="ARBA" id="ARBA00022803"/>
    </source>
</evidence>
<dbReference type="RefSeq" id="WP_023927398.1">
    <property type="nucleotide sequence ID" value="NZ_KI669454.1"/>
</dbReference>
<dbReference type="Pfam" id="PF08238">
    <property type="entry name" value="Sel1"/>
    <property type="match status" value="2"/>
</dbReference>